<dbReference type="Pfam" id="PF13561">
    <property type="entry name" value="adh_short_C2"/>
    <property type="match status" value="1"/>
</dbReference>
<dbReference type="GO" id="GO:0016491">
    <property type="term" value="F:oxidoreductase activity"/>
    <property type="evidence" value="ECO:0007669"/>
    <property type="project" value="UniProtKB-KW"/>
</dbReference>
<dbReference type="Gene3D" id="3.40.50.720">
    <property type="entry name" value="NAD(P)-binding Rossmann-like Domain"/>
    <property type="match status" value="1"/>
</dbReference>
<dbReference type="PANTHER" id="PTHR42879">
    <property type="entry name" value="3-OXOACYL-(ACYL-CARRIER-PROTEIN) REDUCTASE"/>
    <property type="match status" value="1"/>
</dbReference>
<dbReference type="PRINTS" id="PR00080">
    <property type="entry name" value="SDRFAMILY"/>
</dbReference>
<dbReference type="NCBIfam" id="NF009466">
    <property type="entry name" value="PRK12826.1-2"/>
    <property type="match status" value="1"/>
</dbReference>
<dbReference type="Proteomes" id="UP000885931">
    <property type="component" value="Unassembled WGS sequence"/>
</dbReference>
<evidence type="ECO:0000313" key="4">
    <source>
        <dbReference type="EMBL" id="HDM89885.1"/>
    </source>
</evidence>
<dbReference type="SMART" id="SM00822">
    <property type="entry name" value="PKS_KR"/>
    <property type="match status" value="1"/>
</dbReference>
<dbReference type="EMBL" id="DRBW01000058">
    <property type="protein sequence ID" value="HDM89885.1"/>
    <property type="molecule type" value="Genomic_DNA"/>
</dbReference>
<gene>
    <name evidence="4" type="ORF">ENG67_01615</name>
</gene>
<feature type="domain" description="Ketoreductase" evidence="3">
    <location>
        <begin position="5"/>
        <end position="191"/>
    </location>
</feature>
<dbReference type="PANTHER" id="PTHR42879:SF2">
    <property type="entry name" value="3-OXOACYL-[ACYL-CARRIER-PROTEIN] REDUCTASE FABG"/>
    <property type="match status" value="1"/>
</dbReference>
<proteinExistence type="inferred from homology"/>
<dbReference type="GO" id="GO:0032787">
    <property type="term" value="P:monocarboxylic acid metabolic process"/>
    <property type="evidence" value="ECO:0007669"/>
    <property type="project" value="UniProtKB-ARBA"/>
</dbReference>
<evidence type="ECO:0000259" key="3">
    <source>
        <dbReference type="SMART" id="SM00822"/>
    </source>
</evidence>
<sequence>MKMRRTAIVTGSSRGIGAAIARRIARSGYDVVITYVREREKAEAVRAEVEKEGAKSIAVKCDLRSPEEIENLVKKAFGAFGRIDALVNNAGYSSHFSLTELSLEEWERSIKVNLTAAFYLTKLVAPFMVERKWGRIVNVSSLRAMTGSPHGPHYAAAKAGIIGLTRSLALILGPHNITVNAVVPGYTWTDMTRSYLEEKGEEIYGKIPLRRAAQPEEVAALVNFLLSDEASYITGQAINVNGGIYMG</sequence>
<dbReference type="NCBIfam" id="NF005559">
    <property type="entry name" value="PRK07231.1"/>
    <property type="match status" value="1"/>
</dbReference>
<dbReference type="FunFam" id="3.40.50.720:FF:000173">
    <property type="entry name" value="3-oxoacyl-[acyl-carrier protein] reductase"/>
    <property type="match status" value="1"/>
</dbReference>
<evidence type="ECO:0000256" key="1">
    <source>
        <dbReference type="ARBA" id="ARBA00006484"/>
    </source>
</evidence>
<evidence type="ECO:0000256" key="2">
    <source>
        <dbReference type="ARBA" id="ARBA00023002"/>
    </source>
</evidence>
<dbReference type="PROSITE" id="PS00061">
    <property type="entry name" value="ADH_SHORT"/>
    <property type="match status" value="1"/>
</dbReference>
<reference evidence="4" key="1">
    <citation type="journal article" date="2020" name="mSystems">
        <title>Genome- and Community-Level Interaction Insights into Carbon Utilization and Element Cycling Functions of Hydrothermarchaeota in Hydrothermal Sediment.</title>
        <authorList>
            <person name="Zhou Z."/>
            <person name="Liu Y."/>
            <person name="Xu W."/>
            <person name="Pan J."/>
            <person name="Luo Z.H."/>
            <person name="Li M."/>
        </authorList>
    </citation>
    <scope>NUCLEOTIDE SEQUENCE [LARGE SCALE GENOMIC DNA]</scope>
    <source>
        <strain evidence="4">HyVt-237</strain>
    </source>
</reference>
<comment type="similarity">
    <text evidence="1">Belongs to the short-chain dehydrogenases/reductases (SDR) family.</text>
</comment>
<dbReference type="InterPro" id="IPR020904">
    <property type="entry name" value="Sc_DH/Rdtase_CS"/>
</dbReference>
<dbReference type="PRINTS" id="PR00081">
    <property type="entry name" value="GDHRDH"/>
</dbReference>
<dbReference type="AlphaFoldDB" id="A0A7C0XA69"/>
<dbReference type="InterPro" id="IPR057326">
    <property type="entry name" value="KR_dom"/>
</dbReference>
<organism evidence="4">
    <name type="scientific">candidate division WOR-3 bacterium</name>
    <dbReference type="NCBI Taxonomy" id="2052148"/>
    <lineage>
        <taxon>Bacteria</taxon>
        <taxon>Bacteria division WOR-3</taxon>
    </lineage>
</organism>
<dbReference type="InterPro" id="IPR036291">
    <property type="entry name" value="NAD(P)-bd_dom_sf"/>
</dbReference>
<protein>
    <submittedName>
        <fullName evidence="4">3-oxoacyl-ACP reductase FabG</fullName>
    </submittedName>
</protein>
<name>A0A7C0XA69_UNCW3</name>
<accession>A0A7C0XA69</accession>
<dbReference type="InterPro" id="IPR050259">
    <property type="entry name" value="SDR"/>
</dbReference>
<keyword evidence="2" id="KW-0560">Oxidoreductase</keyword>
<comment type="caution">
    <text evidence="4">The sequence shown here is derived from an EMBL/GenBank/DDBJ whole genome shotgun (WGS) entry which is preliminary data.</text>
</comment>
<dbReference type="SUPFAM" id="SSF51735">
    <property type="entry name" value="NAD(P)-binding Rossmann-fold domains"/>
    <property type="match status" value="1"/>
</dbReference>
<dbReference type="InterPro" id="IPR002347">
    <property type="entry name" value="SDR_fam"/>
</dbReference>